<gene>
    <name evidence="2" type="ORF">FISHEDRAFT_69478</name>
</gene>
<feature type="region of interest" description="Disordered" evidence="1">
    <location>
        <begin position="328"/>
        <end position="350"/>
    </location>
</feature>
<evidence type="ECO:0000313" key="2">
    <source>
        <dbReference type="EMBL" id="KIY52660.1"/>
    </source>
</evidence>
<accession>A0A0D7ALA1</accession>
<reference evidence="2 3" key="1">
    <citation type="journal article" date="2015" name="Fungal Genet. Biol.">
        <title>Evolution of novel wood decay mechanisms in Agaricales revealed by the genome sequences of Fistulina hepatica and Cylindrobasidium torrendii.</title>
        <authorList>
            <person name="Floudas D."/>
            <person name="Held B.W."/>
            <person name="Riley R."/>
            <person name="Nagy L.G."/>
            <person name="Koehler G."/>
            <person name="Ransdell A.S."/>
            <person name="Younus H."/>
            <person name="Chow J."/>
            <person name="Chiniquy J."/>
            <person name="Lipzen A."/>
            <person name="Tritt A."/>
            <person name="Sun H."/>
            <person name="Haridas S."/>
            <person name="LaButti K."/>
            <person name="Ohm R.A."/>
            <person name="Kues U."/>
            <person name="Blanchette R.A."/>
            <person name="Grigoriev I.V."/>
            <person name="Minto R.E."/>
            <person name="Hibbett D.S."/>
        </authorList>
    </citation>
    <scope>NUCLEOTIDE SEQUENCE [LARGE SCALE GENOMIC DNA]</scope>
    <source>
        <strain evidence="2 3">ATCC 64428</strain>
    </source>
</reference>
<evidence type="ECO:0000256" key="1">
    <source>
        <dbReference type="SAM" id="MobiDB-lite"/>
    </source>
</evidence>
<proteinExistence type="predicted"/>
<dbReference type="AlphaFoldDB" id="A0A0D7ALA1"/>
<protein>
    <submittedName>
        <fullName evidence="2">Uncharacterized protein</fullName>
    </submittedName>
</protein>
<keyword evidence="3" id="KW-1185">Reference proteome</keyword>
<sequence length="444" mass="49393">MPATLSTLRGPLTSRDDVFTIFTRVTRSTALKTQLRHLADDTLLLRGLTAADLVPVNYGHGYLPQYEWELRLNRISALMPPTAAAHLPVSHWPDATLRAAFLSATPRGIISLAVEDNPLLAVHSPDPEVVIRTFNHLQDSTFYLLSLYFRLVHLCIFNGFHPHAYPFNPFGFFHASRAQFLESACPTAFSTELTQSGLSRADFLQHHNCSGHAAVAALTEALQLPHATDGQPCFPLITRFHHHITVALDANVQYPTTAAGIIEFMADDPRRDADGIVTPRRLLTNFPEGYSQRFEALEDLAPIYDVAIHNPVPAYIPDPMIVDTLSAPPRYPDSEADSTMSMDGAPPHTSDDSLASIALWGPPHARACHTRESLQAAVEGFIHRIIEQRLRRRGLLGATQHLFGIDAPRFNPRTLNTLIHEICDDYNIDAHAWSLSYNEMELDN</sequence>
<name>A0A0D7ALA1_9AGAR</name>
<dbReference type="EMBL" id="KN881630">
    <property type="protein sequence ID" value="KIY52660.1"/>
    <property type="molecule type" value="Genomic_DNA"/>
</dbReference>
<organism evidence="2 3">
    <name type="scientific">Fistulina hepatica ATCC 64428</name>
    <dbReference type="NCBI Taxonomy" id="1128425"/>
    <lineage>
        <taxon>Eukaryota</taxon>
        <taxon>Fungi</taxon>
        <taxon>Dikarya</taxon>
        <taxon>Basidiomycota</taxon>
        <taxon>Agaricomycotina</taxon>
        <taxon>Agaricomycetes</taxon>
        <taxon>Agaricomycetidae</taxon>
        <taxon>Agaricales</taxon>
        <taxon>Fistulinaceae</taxon>
        <taxon>Fistulina</taxon>
    </lineage>
</organism>
<evidence type="ECO:0000313" key="3">
    <source>
        <dbReference type="Proteomes" id="UP000054144"/>
    </source>
</evidence>
<dbReference type="Proteomes" id="UP000054144">
    <property type="component" value="Unassembled WGS sequence"/>
</dbReference>